<name>A0A162FZL8_9MICO</name>
<keyword evidence="2" id="KW-1185">Reference proteome</keyword>
<dbReference type="Proteomes" id="UP000076717">
    <property type="component" value="Unassembled WGS sequence"/>
</dbReference>
<evidence type="ECO:0000313" key="2">
    <source>
        <dbReference type="Proteomes" id="UP000076717"/>
    </source>
</evidence>
<dbReference type="InterPro" id="IPR016181">
    <property type="entry name" value="Acyl_CoA_acyltransferase"/>
</dbReference>
<organism evidence="1 2">
    <name type="scientific">Rathayibacter tanaceti</name>
    <dbReference type="NCBI Taxonomy" id="1671680"/>
    <lineage>
        <taxon>Bacteria</taxon>
        <taxon>Bacillati</taxon>
        <taxon>Actinomycetota</taxon>
        <taxon>Actinomycetes</taxon>
        <taxon>Micrococcales</taxon>
        <taxon>Microbacteriaceae</taxon>
        <taxon>Rathayibacter</taxon>
    </lineage>
</organism>
<accession>A0A162FZL8</accession>
<dbReference type="Gene3D" id="3.40.630.30">
    <property type="match status" value="1"/>
</dbReference>
<dbReference type="SUPFAM" id="SSF55729">
    <property type="entry name" value="Acyl-CoA N-acyltransferases (Nat)"/>
    <property type="match status" value="1"/>
</dbReference>
<reference evidence="1 2" key="1">
    <citation type="submission" date="2015-08" db="EMBL/GenBank/DDBJ databases">
        <title>Draft Genome Sequence of Rathayibacter sp. Strain VKM Ac-2596 Isolated from Leaf Gall Induced by Plant-Parasitic Nematodes.</title>
        <authorList>
            <person name="Vasilenko O.V."/>
            <person name="Starodumova I.P."/>
            <person name="Tarlachkov S.V."/>
            <person name="Dorofeeva L.V."/>
            <person name="Evtushenko L.I."/>
        </authorList>
    </citation>
    <scope>NUCLEOTIDE SEQUENCE [LARGE SCALE GENOMIC DNA]</scope>
    <source>
        <strain evidence="1 2">VKM Ac-2596</strain>
    </source>
</reference>
<sequence length="92" mass="10170">MSLRLPFDAEPLRTAPLLTQRLLLRPLGLDDADDHAHYQGDPEAVRSLRWPVRTPEESREHLLRRLPSTRLAADGDAAVLAIVRARGSSPAG</sequence>
<gene>
    <name evidence="1" type="ORF">ACH61_00953</name>
</gene>
<dbReference type="RefSeq" id="WP_236713539.1">
    <property type="nucleotide sequence ID" value="NZ_CP047186.1"/>
</dbReference>
<dbReference type="EMBL" id="LIIN01000021">
    <property type="protein sequence ID" value="KZX21910.1"/>
    <property type="molecule type" value="Genomic_DNA"/>
</dbReference>
<proteinExistence type="predicted"/>
<comment type="caution">
    <text evidence="1">The sequence shown here is derived from an EMBL/GenBank/DDBJ whole genome shotgun (WGS) entry which is preliminary data.</text>
</comment>
<protein>
    <submittedName>
        <fullName evidence="1">Uncharacterized protein</fullName>
    </submittedName>
</protein>
<evidence type="ECO:0000313" key="1">
    <source>
        <dbReference type="EMBL" id="KZX21910.1"/>
    </source>
</evidence>
<dbReference type="PATRIC" id="fig|1671680.3.peg.1000"/>
<dbReference type="AlphaFoldDB" id="A0A162FZL8"/>